<keyword evidence="20" id="KW-1185">Reference proteome</keyword>
<dbReference type="SMART" id="SM00220">
    <property type="entry name" value="S_TKc"/>
    <property type="match status" value="1"/>
</dbReference>
<dbReference type="FunFam" id="1.10.510.10:FF:000590">
    <property type="entry name" value="PR5-like receptor kinase"/>
    <property type="match status" value="1"/>
</dbReference>
<dbReference type="SUPFAM" id="SSF56112">
    <property type="entry name" value="Protein kinase-like (PK-like)"/>
    <property type="match status" value="1"/>
</dbReference>
<dbReference type="InterPro" id="IPR045874">
    <property type="entry name" value="LRK10/LRL21-25-like"/>
</dbReference>
<evidence type="ECO:0000256" key="5">
    <source>
        <dbReference type="ARBA" id="ARBA00022692"/>
    </source>
</evidence>
<evidence type="ECO:0000256" key="4">
    <source>
        <dbReference type="ARBA" id="ARBA00022679"/>
    </source>
</evidence>
<dbReference type="Proteomes" id="UP001630127">
    <property type="component" value="Unassembled WGS sequence"/>
</dbReference>
<dbReference type="InterPro" id="IPR008271">
    <property type="entry name" value="Ser/Thr_kinase_AS"/>
</dbReference>
<dbReference type="PANTHER" id="PTHR27009">
    <property type="entry name" value="RUST RESISTANCE KINASE LR10-RELATED"/>
    <property type="match status" value="1"/>
</dbReference>
<dbReference type="Pfam" id="PF00069">
    <property type="entry name" value="Pkinase"/>
    <property type="match status" value="1"/>
</dbReference>
<feature type="binding site" evidence="15">
    <location>
        <position position="374"/>
    </location>
    <ligand>
        <name>ATP</name>
        <dbReference type="ChEBI" id="CHEBI:30616"/>
    </ligand>
</feature>
<feature type="domain" description="Protein kinase" evidence="18">
    <location>
        <begin position="346"/>
        <end position="636"/>
    </location>
</feature>
<evidence type="ECO:0000256" key="15">
    <source>
        <dbReference type="PROSITE-ProRule" id="PRU10141"/>
    </source>
</evidence>
<evidence type="ECO:0000256" key="10">
    <source>
        <dbReference type="ARBA" id="ARBA00022989"/>
    </source>
</evidence>
<dbReference type="PROSITE" id="PS00107">
    <property type="entry name" value="PROTEIN_KINASE_ATP"/>
    <property type="match status" value="1"/>
</dbReference>
<evidence type="ECO:0000256" key="12">
    <source>
        <dbReference type="ARBA" id="ARBA00023180"/>
    </source>
</evidence>
<evidence type="ECO:0000256" key="16">
    <source>
        <dbReference type="SAM" id="Phobius"/>
    </source>
</evidence>
<keyword evidence="9 15" id="KW-0067">ATP-binding</keyword>
<keyword evidence="11 16" id="KW-0472">Membrane</keyword>
<dbReference type="PROSITE" id="PS00108">
    <property type="entry name" value="PROTEIN_KINASE_ST"/>
    <property type="match status" value="1"/>
</dbReference>
<dbReference type="EMBL" id="JBJUIK010000005">
    <property type="protein sequence ID" value="KAL3527025.1"/>
    <property type="molecule type" value="Genomic_DNA"/>
</dbReference>
<comment type="catalytic activity">
    <reaction evidence="13">
        <text>L-threonyl-[protein] + ATP = O-phospho-L-threonyl-[protein] + ADP + H(+)</text>
        <dbReference type="Rhea" id="RHEA:46608"/>
        <dbReference type="Rhea" id="RHEA-COMP:11060"/>
        <dbReference type="Rhea" id="RHEA-COMP:11605"/>
        <dbReference type="ChEBI" id="CHEBI:15378"/>
        <dbReference type="ChEBI" id="CHEBI:30013"/>
        <dbReference type="ChEBI" id="CHEBI:30616"/>
        <dbReference type="ChEBI" id="CHEBI:61977"/>
        <dbReference type="ChEBI" id="CHEBI:456216"/>
        <dbReference type="EC" id="2.7.11.1"/>
    </reaction>
</comment>
<sequence>MHQKDQVFLILSQVSIILILILSPAPVYAYDERYETCNQSFYCSDLESLGYPFWGGSRPQYCGHPGFELDCDGNRFNSIFYPLPRIQILSMTYTIQKIDTTSQILTIAREDLANDTCPKDLHNTTIDLNLFNPVSTDGNLLYLFYGCAVNSTRRILNSFVCRGERTNTTNFFTTKQAFTGLFTVCKTFITVPIDQTTTTGVNITTSASVVNLSEALGAGFSLRWMANNTVCDLCTKSGGLCGSIPNSTTFACYCSDRPYAFTCNDDQPGEGTGNPDRIKLVLGLSLGIPGMAILSMATFCLYKRARSYYYKMKERGKNERVEAFFKKYRSLTPKQYRYSEIKRITNSFVEKLGQGGYGSVYKGKLADGSLVAVKILSETKGNGEEFINEVASISRTSHVHIVTLLGFCYTRDKKALIYEFMPNGSLDKFICQKGSSDPKCLLDWNTLYKIAVGIAQGLEYLHGGCNTRIVHFDIKPHNILLDKNFCPKISDFGLAKLGERTQSIMSMLDARGTIGYIAPEVFCGNFGSVSHKSDVYSYGMMVLEMVGLRRKVFEVDSEQTSEKYFPFYIYEYLELGKDLELRDVMSTEEEEITRKMILVGLWCIQTNPADRPRMSKVVEMLEGSLQSMKIPPKPFLYNPAAEKSAEEPWMSSSQ</sequence>
<name>A0ABD3A977_9GENT</name>
<dbReference type="InterPro" id="IPR000719">
    <property type="entry name" value="Prot_kinase_dom"/>
</dbReference>
<dbReference type="InterPro" id="IPR017441">
    <property type="entry name" value="Protein_kinase_ATP_BS"/>
</dbReference>
<comment type="catalytic activity">
    <reaction evidence="14">
        <text>L-seryl-[protein] + ATP = O-phospho-L-seryl-[protein] + ADP + H(+)</text>
        <dbReference type="Rhea" id="RHEA:17989"/>
        <dbReference type="Rhea" id="RHEA-COMP:9863"/>
        <dbReference type="Rhea" id="RHEA-COMP:11604"/>
        <dbReference type="ChEBI" id="CHEBI:15378"/>
        <dbReference type="ChEBI" id="CHEBI:29999"/>
        <dbReference type="ChEBI" id="CHEBI:30616"/>
        <dbReference type="ChEBI" id="CHEBI:83421"/>
        <dbReference type="ChEBI" id="CHEBI:456216"/>
        <dbReference type="EC" id="2.7.11.1"/>
    </reaction>
</comment>
<dbReference type="CDD" id="cd14066">
    <property type="entry name" value="STKc_IRAK"/>
    <property type="match status" value="1"/>
</dbReference>
<keyword evidence="12" id="KW-0325">Glycoprotein</keyword>
<evidence type="ECO:0000256" key="3">
    <source>
        <dbReference type="ARBA" id="ARBA00022527"/>
    </source>
</evidence>
<evidence type="ECO:0000256" key="6">
    <source>
        <dbReference type="ARBA" id="ARBA00022729"/>
    </source>
</evidence>
<keyword evidence="6 17" id="KW-0732">Signal</keyword>
<dbReference type="Pfam" id="PF13947">
    <property type="entry name" value="GUB_WAK_bind"/>
    <property type="match status" value="1"/>
</dbReference>
<evidence type="ECO:0000256" key="1">
    <source>
        <dbReference type="ARBA" id="ARBA00004479"/>
    </source>
</evidence>
<dbReference type="InterPro" id="IPR025287">
    <property type="entry name" value="WAK_GUB"/>
</dbReference>
<evidence type="ECO:0000313" key="19">
    <source>
        <dbReference type="EMBL" id="KAL3527025.1"/>
    </source>
</evidence>
<organism evidence="19 20">
    <name type="scientific">Cinchona calisaya</name>
    <dbReference type="NCBI Taxonomy" id="153742"/>
    <lineage>
        <taxon>Eukaryota</taxon>
        <taxon>Viridiplantae</taxon>
        <taxon>Streptophyta</taxon>
        <taxon>Embryophyta</taxon>
        <taxon>Tracheophyta</taxon>
        <taxon>Spermatophyta</taxon>
        <taxon>Magnoliopsida</taxon>
        <taxon>eudicotyledons</taxon>
        <taxon>Gunneridae</taxon>
        <taxon>Pentapetalae</taxon>
        <taxon>asterids</taxon>
        <taxon>lamiids</taxon>
        <taxon>Gentianales</taxon>
        <taxon>Rubiaceae</taxon>
        <taxon>Cinchonoideae</taxon>
        <taxon>Cinchoneae</taxon>
        <taxon>Cinchona</taxon>
    </lineage>
</organism>
<protein>
    <recommendedName>
        <fullName evidence="2">non-specific serine/threonine protein kinase</fullName>
        <ecNumber evidence="2">2.7.11.1</ecNumber>
    </recommendedName>
</protein>
<evidence type="ECO:0000256" key="17">
    <source>
        <dbReference type="SAM" id="SignalP"/>
    </source>
</evidence>
<feature type="chain" id="PRO_5044883105" description="non-specific serine/threonine protein kinase" evidence="17">
    <location>
        <begin position="30"/>
        <end position="654"/>
    </location>
</feature>
<evidence type="ECO:0000256" key="8">
    <source>
        <dbReference type="ARBA" id="ARBA00022777"/>
    </source>
</evidence>
<evidence type="ECO:0000256" key="9">
    <source>
        <dbReference type="ARBA" id="ARBA00022840"/>
    </source>
</evidence>
<keyword evidence="3" id="KW-0723">Serine/threonine-protein kinase</keyword>
<dbReference type="GO" id="GO:0004674">
    <property type="term" value="F:protein serine/threonine kinase activity"/>
    <property type="evidence" value="ECO:0007669"/>
    <property type="project" value="UniProtKB-KW"/>
</dbReference>
<accession>A0ABD3A977</accession>
<dbReference type="GO" id="GO:0016020">
    <property type="term" value="C:membrane"/>
    <property type="evidence" value="ECO:0007669"/>
    <property type="project" value="UniProtKB-SubCell"/>
</dbReference>
<evidence type="ECO:0000256" key="7">
    <source>
        <dbReference type="ARBA" id="ARBA00022741"/>
    </source>
</evidence>
<dbReference type="InterPro" id="IPR032872">
    <property type="entry name" value="WAK_assoc_C"/>
</dbReference>
<feature type="signal peptide" evidence="17">
    <location>
        <begin position="1"/>
        <end position="29"/>
    </location>
</feature>
<keyword evidence="5 16" id="KW-0812">Transmembrane</keyword>
<proteinExistence type="predicted"/>
<keyword evidence="4" id="KW-0808">Transferase</keyword>
<feature type="transmembrane region" description="Helical" evidence="16">
    <location>
        <begin position="280"/>
        <end position="302"/>
    </location>
</feature>
<dbReference type="Gene3D" id="3.30.200.20">
    <property type="entry name" value="Phosphorylase Kinase, domain 1"/>
    <property type="match status" value="1"/>
</dbReference>
<keyword evidence="8" id="KW-0418">Kinase</keyword>
<dbReference type="InterPro" id="IPR011009">
    <property type="entry name" value="Kinase-like_dom_sf"/>
</dbReference>
<evidence type="ECO:0000256" key="14">
    <source>
        <dbReference type="ARBA" id="ARBA00048679"/>
    </source>
</evidence>
<gene>
    <name evidence="19" type="ORF">ACH5RR_011681</name>
</gene>
<dbReference type="AlphaFoldDB" id="A0ABD3A977"/>
<dbReference type="FunFam" id="3.30.200.20:FF:000178">
    <property type="entry name" value="serine/threonine-protein kinase PBS1-like"/>
    <property type="match status" value="1"/>
</dbReference>
<dbReference type="Pfam" id="PF14380">
    <property type="entry name" value="WAK_assoc"/>
    <property type="match status" value="1"/>
</dbReference>
<comment type="caution">
    <text evidence="19">The sequence shown here is derived from an EMBL/GenBank/DDBJ whole genome shotgun (WGS) entry which is preliminary data.</text>
</comment>
<evidence type="ECO:0000256" key="2">
    <source>
        <dbReference type="ARBA" id="ARBA00012513"/>
    </source>
</evidence>
<keyword evidence="10 16" id="KW-1133">Transmembrane helix</keyword>
<dbReference type="EC" id="2.7.11.1" evidence="2"/>
<dbReference type="PROSITE" id="PS50011">
    <property type="entry name" value="PROTEIN_KINASE_DOM"/>
    <property type="match status" value="1"/>
</dbReference>
<dbReference type="Gene3D" id="1.10.510.10">
    <property type="entry name" value="Transferase(Phosphotransferase) domain 1"/>
    <property type="match status" value="1"/>
</dbReference>
<keyword evidence="7 15" id="KW-0547">Nucleotide-binding</keyword>
<evidence type="ECO:0000256" key="13">
    <source>
        <dbReference type="ARBA" id="ARBA00047899"/>
    </source>
</evidence>
<evidence type="ECO:0000259" key="18">
    <source>
        <dbReference type="PROSITE" id="PS50011"/>
    </source>
</evidence>
<evidence type="ECO:0000313" key="20">
    <source>
        <dbReference type="Proteomes" id="UP001630127"/>
    </source>
</evidence>
<comment type="subcellular location">
    <subcellularLocation>
        <location evidence="1">Membrane</location>
        <topology evidence="1">Single-pass type I membrane protein</topology>
    </subcellularLocation>
</comment>
<evidence type="ECO:0000256" key="11">
    <source>
        <dbReference type="ARBA" id="ARBA00023136"/>
    </source>
</evidence>
<dbReference type="GO" id="GO:0005524">
    <property type="term" value="F:ATP binding"/>
    <property type="evidence" value="ECO:0007669"/>
    <property type="project" value="UniProtKB-UniRule"/>
</dbReference>
<reference evidence="19 20" key="1">
    <citation type="submission" date="2024-11" db="EMBL/GenBank/DDBJ databases">
        <title>A near-complete genome assembly of Cinchona calisaya.</title>
        <authorList>
            <person name="Lian D.C."/>
            <person name="Zhao X.W."/>
            <person name="Wei L."/>
        </authorList>
    </citation>
    <scope>NUCLEOTIDE SEQUENCE [LARGE SCALE GENOMIC DNA]</scope>
    <source>
        <tissue evidence="19">Nenye</tissue>
    </source>
</reference>